<dbReference type="RefSeq" id="WP_087440614.1">
    <property type="nucleotide sequence ID" value="NZ_CABMNB010000008.1"/>
</dbReference>
<dbReference type="Proteomes" id="UP001209276">
    <property type="component" value="Unassembled WGS sequence"/>
</dbReference>
<evidence type="ECO:0000313" key="2">
    <source>
        <dbReference type="EMBL" id="QDM45882.1"/>
    </source>
</evidence>
<dbReference type="EMBL" id="JAMDMM010000044">
    <property type="protein sequence ID" value="MCY9609832.1"/>
    <property type="molecule type" value="Genomic_DNA"/>
</dbReference>
<dbReference type="EMBL" id="CP041405">
    <property type="protein sequence ID" value="QDM45882.1"/>
    <property type="molecule type" value="Genomic_DNA"/>
</dbReference>
<dbReference type="Proteomes" id="UP000315377">
    <property type="component" value="Chromosome"/>
</dbReference>
<proteinExistence type="predicted"/>
<organism evidence="2 3">
    <name type="scientific">Paenibacillus thiaminolyticus</name>
    <name type="common">Bacillus thiaminolyticus</name>
    <dbReference type="NCBI Taxonomy" id="49283"/>
    <lineage>
        <taxon>Bacteria</taxon>
        <taxon>Bacillati</taxon>
        <taxon>Bacillota</taxon>
        <taxon>Bacilli</taxon>
        <taxon>Bacillales</taxon>
        <taxon>Paenibacillaceae</taxon>
        <taxon>Paenibacillus</taxon>
    </lineage>
</organism>
<protein>
    <submittedName>
        <fullName evidence="2">Uncharacterized protein</fullName>
    </submittedName>
</protein>
<dbReference type="AlphaFoldDB" id="A0AAP9DX38"/>
<name>A0AAP9DX38_PANTH</name>
<reference evidence="1 4" key="2">
    <citation type="submission" date="2022-05" db="EMBL/GenBank/DDBJ databases">
        <title>Genome Sequencing of Bee-Associated Microbes.</title>
        <authorList>
            <person name="Dunlap C."/>
        </authorList>
    </citation>
    <scope>NUCLEOTIDE SEQUENCE [LARGE SCALE GENOMIC DNA]</scope>
    <source>
        <strain evidence="1 4">NRRL B-14613</strain>
    </source>
</reference>
<evidence type="ECO:0000313" key="4">
    <source>
        <dbReference type="Proteomes" id="UP001209276"/>
    </source>
</evidence>
<dbReference type="GeneID" id="76998669"/>
<keyword evidence="4" id="KW-1185">Reference proteome</keyword>
<reference evidence="2 3" key="1">
    <citation type="submission" date="2019-07" db="EMBL/GenBank/DDBJ databases">
        <title>Paenibacillus thiaminolyticus NRRL B-4156.</title>
        <authorList>
            <person name="Hehnly C."/>
            <person name="Zhang L."/>
        </authorList>
    </citation>
    <scope>NUCLEOTIDE SEQUENCE [LARGE SCALE GENOMIC DNA]</scope>
    <source>
        <strain evidence="2 3">NRRL B-4156</strain>
    </source>
</reference>
<accession>A0AAP9DX38</accession>
<sequence>MKINNGPPVPPNLYNLSKTEGQAGRTMQLEAGSPIGANYDTVEISPAGRKLAEDAIVHRPATPESMPSKPAGAPDDYINIGDLMKRFDPEGHQQMHEAIVNGGDWFGVLLEFVHRIPDNKHWMDTYLKEEKLGITAAKTAPAFDPEPADYRITPDDSVLSELQALLKKNPAMMDGETGRNLLLFVRTLQAGTK</sequence>
<evidence type="ECO:0000313" key="1">
    <source>
        <dbReference type="EMBL" id="MCY9609832.1"/>
    </source>
</evidence>
<gene>
    <name evidence="2" type="ORF">FLT43_22185</name>
    <name evidence="1" type="ORF">M5W83_22005</name>
</gene>
<evidence type="ECO:0000313" key="3">
    <source>
        <dbReference type="Proteomes" id="UP000315377"/>
    </source>
</evidence>